<dbReference type="EMBL" id="WDWL01000001">
    <property type="protein sequence ID" value="KAB7075150.1"/>
    <property type="molecule type" value="Genomic_DNA"/>
</dbReference>
<reference evidence="4 5" key="1">
    <citation type="submission" date="2018-08" db="EMBL/GenBank/DDBJ databases">
        <title>A genome reference for cultivated species of the human gut microbiota.</title>
        <authorList>
            <person name="Zou Y."/>
            <person name="Xue W."/>
            <person name="Luo G."/>
        </authorList>
    </citation>
    <scope>NUCLEOTIDE SEQUENCE [LARGE SCALE GENOMIC DNA]</scope>
    <source>
        <strain evidence="4 5">TF08-4AC</strain>
    </source>
</reference>
<evidence type="ECO:0000313" key="2">
    <source>
        <dbReference type="EMBL" id="KAB7075150.1"/>
    </source>
</evidence>
<comment type="caution">
    <text evidence="3">The sequence shown here is derived from an EMBL/GenBank/DDBJ whole genome shotgun (WGS) entry which is preliminary data.</text>
</comment>
<gene>
    <name evidence="4" type="ORF">DXC85_02475</name>
    <name evidence="3" type="ORF">GBB65_00890</name>
    <name evidence="2" type="ORF">GBI83_00350</name>
    <name evidence="1" type="ORF">GBI87_03800</name>
</gene>
<accession>A0A2I1IYT3</accession>
<reference evidence="6 7" key="2">
    <citation type="journal article" date="2019" name="Nat. Med.">
        <title>A library of human gut bacterial isolates paired with longitudinal multiomics data enables mechanistic microbiome research.</title>
        <authorList>
            <person name="Poyet M."/>
            <person name="Groussin M."/>
            <person name="Gibbons S.M."/>
            <person name="Avila-Pacheco J."/>
            <person name="Jiang X."/>
            <person name="Kearney S.M."/>
            <person name="Perrotta A.R."/>
            <person name="Berdy B."/>
            <person name="Zhao S."/>
            <person name="Lieberman T.D."/>
            <person name="Swanson P.K."/>
            <person name="Smith M."/>
            <person name="Roesemann S."/>
            <person name="Alexander J.E."/>
            <person name="Rich S.A."/>
            <person name="Livny J."/>
            <person name="Vlamakis H."/>
            <person name="Clish C."/>
            <person name="Bullock K."/>
            <person name="Deik A."/>
            <person name="Scott J."/>
            <person name="Pierce K.A."/>
            <person name="Xavier R.J."/>
            <person name="Alm E.J."/>
        </authorList>
    </citation>
    <scope>NUCLEOTIDE SEQUENCE [LARGE SCALE GENOMIC DNA]</scope>
    <source>
        <strain evidence="2 6">BIOML-A201</strain>
        <strain evidence="1 8">BIOML-A210</strain>
        <strain evidence="3 7">BIOML-A75</strain>
    </source>
</reference>
<evidence type="ECO:0000313" key="5">
    <source>
        <dbReference type="Proteomes" id="UP000261186"/>
    </source>
</evidence>
<dbReference type="AlphaFoldDB" id="A0A2I1IYT3"/>
<dbReference type="EMBL" id="QSRH01000002">
    <property type="protein sequence ID" value="RGL04841.1"/>
    <property type="molecule type" value="Genomic_DNA"/>
</dbReference>
<proteinExistence type="predicted"/>
<evidence type="ECO:0000313" key="6">
    <source>
        <dbReference type="Proteomes" id="UP000432196"/>
    </source>
</evidence>
<dbReference type="EMBL" id="WDRV01000001">
    <property type="protein sequence ID" value="KAB7324058.1"/>
    <property type="molecule type" value="Genomic_DNA"/>
</dbReference>
<evidence type="ECO:0000313" key="4">
    <source>
        <dbReference type="EMBL" id="RGL04841.1"/>
    </source>
</evidence>
<sequence length="81" mass="9227">MASASLQIMSARLLSISLCRGMGNHKSVELEYLMTPSLPDTFKRDILAFCRLLHQFDEPSPTRHYIVNSFLDNSVKCGIYF</sequence>
<evidence type="ECO:0000313" key="3">
    <source>
        <dbReference type="EMBL" id="KAB7324058.1"/>
    </source>
</evidence>
<organism evidence="3 7">
    <name type="scientific">Bifidobacterium longum</name>
    <dbReference type="NCBI Taxonomy" id="216816"/>
    <lineage>
        <taxon>Bacteria</taxon>
        <taxon>Bacillati</taxon>
        <taxon>Actinomycetota</taxon>
        <taxon>Actinomycetes</taxon>
        <taxon>Bifidobacteriales</taxon>
        <taxon>Bifidobacteriaceae</taxon>
        <taxon>Bifidobacterium</taxon>
    </lineage>
</organism>
<evidence type="ECO:0000313" key="1">
    <source>
        <dbReference type="EMBL" id="KAB7057276.1"/>
    </source>
</evidence>
<name>A0A2I1IYT3_BIFLN</name>
<dbReference type="Proteomes" id="UP000451234">
    <property type="component" value="Unassembled WGS sequence"/>
</dbReference>
<dbReference type="EMBL" id="WDWU01000005">
    <property type="protein sequence ID" value="KAB7057276.1"/>
    <property type="molecule type" value="Genomic_DNA"/>
</dbReference>
<protein>
    <submittedName>
        <fullName evidence="3">Uncharacterized protein</fullName>
    </submittedName>
</protein>
<dbReference type="Proteomes" id="UP000261186">
    <property type="component" value="Unassembled WGS sequence"/>
</dbReference>
<evidence type="ECO:0000313" key="8">
    <source>
        <dbReference type="Proteomes" id="UP000467387"/>
    </source>
</evidence>
<dbReference type="Proteomes" id="UP000432196">
    <property type="component" value="Unassembled WGS sequence"/>
</dbReference>
<evidence type="ECO:0000313" key="7">
    <source>
        <dbReference type="Proteomes" id="UP000451234"/>
    </source>
</evidence>
<dbReference type="Proteomes" id="UP000467387">
    <property type="component" value="Unassembled WGS sequence"/>
</dbReference>